<dbReference type="CDD" id="cd00383">
    <property type="entry name" value="trans_reg_C"/>
    <property type="match status" value="1"/>
</dbReference>
<dbReference type="Proteomes" id="UP000035088">
    <property type="component" value="Unassembled WGS sequence"/>
</dbReference>
<keyword evidence="4 7" id="KW-0238">DNA-binding</keyword>
<evidence type="ECO:0000256" key="1">
    <source>
        <dbReference type="ARBA" id="ARBA00022553"/>
    </source>
</evidence>
<dbReference type="AlphaFoldDB" id="G7GYU4"/>
<dbReference type="PROSITE" id="PS50110">
    <property type="entry name" value="RESPONSE_REGULATORY"/>
    <property type="match status" value="1"/>
</dbReference>
<reference evidence="10 11" key="1">
    <citation type="submission" date="2011-11" db="EMBL/GenBank/DDBJ databases">
        <title>Whole genome shotgun sequence of Gordonia araii NBRC 100433.</title>
        <authorList>
            <person name="Yoshida Y."/>
            <person name="Hosoyama A."/>
            <person name="Tsuchikane K."/>
            <person name="Katsumata H."/>
            <person name="Yamazaki S."/>
            <person name="Fujita N."/>
        </authorList>
    </citation>
    <scope>NUCLEOTIDE SEQUENCE [LARGE SCALE GENOMIC DNA]</scope>
    <source>
        <strain evidence="10 11">NBRC 100433</strain>
    </source>
</reference>
<evidence type="ECO:0000256" key="4">
    <source>
        <dbReference type="ARBA" id="ARBA00023125"/>
    </source>
</evidence>
<dbReference type="PANTHER" id="PTHR48111">
    <property type="entry name" value="REGULATOR OF RPOS"/>
    <property type="match status" value="1"/>
</dbReference>
<keyword evidence="3" id="KW-0805">Transcription regulation</keyword>
<organism evidence="10 11">
    <name type="scientific">Gordonia araii NBRC 100433</name>
    <dbReference type="NCBI Taxonomy" id="1073574"/>
    <lineage>
        <taxon>Bacteria</taxon>
        <taxon>Bacillati</taxon>
        <taxon>Actinomycetota</taxon>
        <taxon>Actinomycetes</taxon>
        <taxon>Mycobacteriales</taxon>
        <taxon>Gordoniaceae</taxon>
        <taxon>Gordonia</taxon>
    </lineage>
</organism>
<dbReference type="InterPro" id="IPR011006">
    <property type="entry name" value="CheY-like_superfamily"/>
</dbReference>
<name>G7GYU4_9ACTN</name>
<dbReference type="InterPro" id="IPR039420">
    <property type="entry name" value="WalR-like"/>
</dbReference>
<feature type="domain" description="Response regulatory" evidence="8">
    <location>
        <begin position="14"/>
        <end position="127"/>
    </location>
</feature>
<evidence type="ECO:0000259" key="9">
    <source>
        <dbReference type="PROSITE" id="PS51755"/>
    </source>
</evidence>
<dbReference type="STRING" id="1073574.GOARA_021_00060"/>
<gene>
    <name evidence="10" type="ORF">GOARA_021_00060</name>
</gene>
<dbReference type="PROSITE" id="PS51755">
    <property type="entry name" value="OMPR_PHOB"/>
    <property type="match status" value="1"/>
</dbReference>
<dbReference type="GO" id="GO:0000156">
    <property type="term" value="F:phosphorelay response regulator activity"/>
    <property type="evidence" value="ECO:0007669"/>
    <property type="project" value="TreeGrafter"/>
</dbReference>
<dbReference type="Pfam" id="PF00072">
    <property type="entry name" value="Response_reg"/>
    <property type="match status" value="1"/>
</dbReference>
<dbReference type="RefSeq" id="WP_007320846.1">
    <property type="nucleotide sequence ID" value="NZ_BAEE01000021.1"/>
</dbReference>
<proteinExistence type="predicted"/>
<evidence type="ECO:0000259" key="8">
    <source>
        <dbReference type="PROSITE" id="PS50110"/>
    </source>
</evidence>
<evidence type="ECO:0000313" key="11">
    <source>
        <dbReference type="Proteomes" id="UP000035088"/>
    </source>
</evidence>
<dbReference type="SUPFAM" id="SSF52172">
    <property type="entry name" value="CheY-like"/>
    <property type="match status" value="1"/>
</dbReference>
<feature type="modified residue" description="4-aspartylphosphate" evidence="6">
    <location>
        <position position="63"/>
    </location>
</feature>
<evidence type="ECO:0000256" key="5">
    <source>
        <dbReference type="ARBA" id="ARBA00023163"/>
    </source>
</evidence>
<sequence length="243" mass="26719">MNPTGPQRGSLGLKALVVEDETDLAALLSEYLTRGGFDVEVQVDGEAAVDAAQTDPPDLVVLDLGLPSIDGIEVCRRLRTFTDAYVVMVTARADEVDKLIGLSVGADDYVTKPFSPRELMARIDALFRRPRSRMSTDEAPTDERRFIGGLTIDPQAREVTVDSKLITLTAKEFDLLDALASSPRLVFRRTDLIERVWGSNWVANDHLVDVHIASLRRKLGDSATSGRYIRTVRGVGYRMGSGE</sequence>
<keyword evidence="1 6" id="KW-0597">Phosphoprotein</keyword>
<dbReference type="FunFam" id="3.40.50.2300:FF:000001">
    <property type="entry name" value="DNA-binding response regulator PhoB"/>
    <property type="match status" value="1"/>
</dbReference>
<dbReference type="Gene3D" id="3.40.50.2300">
    <property type="match status" value="1"/>
</dbReference>
<accession>G7GYU4</accession>
<evidence type="ECO:0000313" key="10">
    <source>
        <dbReference type="EMBL" id="GAB08769.1"/>
    </source>
</evidence>
<dbReference type="Gene3D" id="1.10.10.10">
    <property type="entry name" value="Winged helix-like DNA-binding domain superfamily/Winged helix DNA-binding domain"/>
    <property type="match status" value="1"/>
</dbReference>
<dbReference type="GO" id="GO:0005829">
    <property type="term" value="C:cytosol"/>
    <property type="evidence" value="ECO:0007669"/>
    <property type="project" value="TreeGrafter"/>
</dbReference>
<dbReference type="EMBL" id="BAEE01000021">
    <property type="protein sequence ID" value="GAB08769.1"/>
    <property type="molecule type" value="Genomic_DNA"/>
</dbReference>
<dbReference type="Gene3D" id="6.10.250.690">
    <property type="match status" value="1"/>
</dbReference>
<protein>
    <submittedName>
        <fullName evidence="10">Putative OmpR family two-component response regulator</fullName>
    </submittedName>
</protein>
<dbReference type="GO" id="GO:0032993">
    <property type="term" value="C:protein-DNA complex"/>
    <property type="evidence" value="ECO:0007669"/>
    <property type="project" value="TreeGrafter"/>
</dbReference>
<keyword evidence="2" id="KW-0902">Two-component regulatory system</keyword>
<dbReference type="InterPro" id="IPR036388">
    <property type="entry name" value="WH-like_DNA-bd_sf"/>
</dbReference>
<dbReference type="InterPro" id="IPR001867">
    <property type="entry name" value="OmpR/PhoB-type_DNA-bd"/>
</dbReference>
<evidence type="ECO:0000256" key="6">
    <source>
        <dbReference type="PROSITE-ProRule" id="PRU00169"/>
    </source>
</evidence>
<dbReference type="FunFam" id="1.10.10.10:FF:000018">
    <property type="entry name" value="DNA-binding response regulator ResD"/>
    <property type="match status" value="1"/>
</dbReference>
<dbReference type="OrthoDB" id="4481605at2"/>
<keyword evidence="11" id="KW-1185">Reference proteome</keyword>
<evidence type="ECO:0000256" key="3">
    <source>
        <dbReference type="ARBA" id="ARBA00023015"/>
    </source>
</evidence>
<evidence type="ECO:0000256" key="7">
    <source>
        <dbReference type="PROSITE-ProRule" id="PRU01091"/>
    </source>
</evidence>
<dbReference type="InterPro" id="IPR001789">
    <property type="entry name" value="Sig_transdc_resp-reg_receiver"/>
</dbReference>
<evidence type="ECO:0000256" key="2">
    <source>
        <dbReference type="ARBA" id="ARBA00023012"/>
    </source>
</evidence>
<comment type="caution">
    <text evidence="10">The sequence shown here is derived from an EMBL/GenBank/DDBJ whole genome shotgun (WGS) entry which is preliminary data.</text>
</comment>
<dbReference type="SMART" id="SM00448">
    <property type="entry name" value="REC"/>
    <property type="match status" value="1"/>
</dbReference>
<keyword evidence="5" id="KW-0804">Transcription</keyword>
<dbReference type="GO" id="GO:0000976">
    <property type="term" value="F:transcription cis-regulatory region binding"/>
    <property type="evidence" value="ECO:0007669"/>
    <property type="project" value="TreeGrafter"/>
</dbReference>
<feature type="DNA-binding region" description="OmpR/PhoB-type" evidence="7">
    <location>
        <begin position="141"/>
        <end position="241"/>
    </location>
</feature>
<dbReference type="Pfam" id="PF00486">
    <property type="entry name" value="Trans_reg_C"/>
    <property type="match status" value="1"/>
</dbReference>
<dbReference type="GO" id="GO:0006355">
    <property type="term" value="P:regulation of DNA-templated transcription"/>
    <property type="evidence" value="ECO:0007669"/>
    <property type="project" value="InterPro"/>
</dbReference>
<dbReference type="PANTHER" id="PTHR48111:SF4">
    <property type="entry name" value="DNA-BINDING DUAL TRANSCRIPTIONAL REGULATOR OMPR"/>
    <property type="match status" value="1"/>
</dbReference>
<dbReference type="SMART" id="SM00862">
    <property type="entry name" value="Trans_reg_C"/>
    <property type="match status" value="1"/>
</dbReference>
<feature type="domain" description="OmpR/PhoB-type" evidence="9">
    <location>
        <begin position="141"/>
        <end position="241"/>
    </location>
</feature>